<evidence type="ECO:0000313" key="2">
    <source>
        <dbReference type="Proteomes" id="UP000077202"/>
    </source>
</evidence>
<evidence type="ECO:0000313" key="1">
    <source>
        <dbReference type="EMBL" id="OAE29706.1"/>
    </source>
</evidence>
<keyword evidence="2" id="KW-1185">Reference proteome</keyword>
<dbReference type="Proteomes" id="UP000077202">
    <property type="component" value="Unassembled WGS sequence"/>
</dbReference>
<dbReference type="AlphaFoldDB" id="A0A176WC62"/>
<name>A0A176WC62_MARPO</name>
<gene>
    <name evidence="1" type="ORF">AXG93_509s1590</name>
</gene>
<protein>
    <recommendedName>
        <fullName evidence="3">Peptidase A2 domain-containing protein</fullName>
    </recommendedName>
</protein>
<organism evidence="1 2">
    <name type="scientific">Marchantia polymorpha subsp. ruderalis</name>
    <dbReference type="NCBI Taxonomy" id="1480154"/>
    <lineage>
        <taxon>Eukaryota</taxon>
        <taxon>Viridiplantae</taxon>
        <taxon>Streptophyta</taxon>
        <taxon>Embryophyta</taxon>
        <taxon>Marchantiophyta</taxon>
        <taxon>Marchantiopsida</taxon>
        <taxon>Marchantiidae</taxon>
        <taxon>Marchantiales</taxon>
        <taxon>Marchantiaceae</taxon>
        <taxon>Marchantia</taxon>
    </lineage>
</organism>
<reference evidence="1" key="1">
    <citation type="submission" date="2016-03" db="EMBL/GenBank/DDBJ databases">
        <title>Mechanisms controlling the formation of the plant cell surface in tip-growing cells are functionally conserved among land plants.</title>
        <authorList>
            <person name="Honkanen S."/>
            <person name="Jones V.A."/>
            <person name="Morieri G."/>
            <person name="Champion C."/>
            <person name="Hetherington A.J."/>
            <person name="Kelly S."/>
            <person name="Saint-Marcoux D."/>
            <person name="Proust H."/>
            <person name="Prescott H."/>
            <person name="Dolan L."/>
        </authorList>
    </citation>
    <scope>NUCLEOTIDE SEQUENCE [LARGE SCALE GENOMIC DNA]</scope>
    <source>
        <tissue evidence="1">Whole gametophyte</tissue>
    </source>
</reference>
<accession>A0A176WC62</accession>
<sequence>MESLLAQSTIDRESIVPGVCMVDNRSALFRLVSSTGQMYVLARVLLDSGAQPLMLGKAACISLGIRRSELEPCPFQIQTSLGGASNRSYFMTRESIAVQLRHDHPHDSSQFGVRAVVTSAESYDVLVGGVVLYPMGIWMDFWMETAAYRPGWQSGDGRLSELRLEVDRLVKKAWGEASLLAEAERASGDRLVCGSSTLSPFVTTPIAWEYSS</sequence>
<comment type="caution">
    <text evidence="1">The sequence shown here is derived from an EMBL/GenBank/DDBJ whole genome shotgun (WGS) entry which is preliminary data.</text>
</comment>
<evidence type="ECO:0008006" key="3">
    <source>
        <dbReference type="Google" id="ProtNLM"/>
    </source>
</evidence>
<dbReference type="EMBL" id="LVLJ01001434">
    <property type="protein sequence ID" value="OAE29706.1"/>
    <property type="molecule type" value="Genomic_DNA"/>
</dbReference>
<proteinExistence type="predicted"/>